<sequence length="194" mass="21915">MSNEESARTPDASTRETRRRNRQHGLVIVNTGDGKGKTTAALGVLFRAWGRDYRVRMFQFIKSSTSNYGEHKAAKRLGIRIEAMGDGFTWLSKDLERTAALAVEQWERCREVLRTGTEDIVVLDEFTYAMSYGWVPVADVVQALEQRPPAMHVIVTGRNAPQELIDCADLVTEMREVKHPYTDQGIKAQPGIEF</sequence>
<keyword evidence="2" id="KW-0808">Transferase</keyword>
<dbReference type="GO" id="GO:0005524">
    <property type="term" value="F:ATP binding"/>
    <property type="evidence" value="ECO:0007669"/>
    <property type="project" value="InterPro"/>
</dbReference>
<feature type="compositionally biased region" description="Basic and acidic residues" evidence="1">
    <location>
        <begin position="1"/>
        <end position="16"/>
    </location>
</feature>
<dbReference type="Gene3D" id="3.40.50.300">
    <property type="entry name" value="P-loop containing nucleotide triphosphate hydrolases"/>
    <property type="match status" value="1"/>
</dbReference>
<reference evidence="2" key="1">
    <citation type="submission" date="2019-09" db="EMBL/GenBank/DDBJ databases">
        <title>Characterisation of the sponge microbiome using genome-centric metagenomics.</title>
        <authorList>
            <person name="Engelberts J.P."/>
            <person name="Robbins S.J."/>
            <person name="De Goeij J.M."/>
            <person name="Aranda M."/>
            <person name="Bell S.C."/>
            <person name="Webster N.S."/>
        </authorList>
    </citation>
    <scope>NUCLEOTIDE SEQUENCE</scope>
    <source>
        <strain evidence="2">SB0662_bin_9</strain>
    </source>
</reference>
<accession>A0A6B1DTX5</accession>
<dbReference type="EMBL" id="VXPY01000074">
    <property type="protein sequence ID" value="MYD90711.1"/>
    <property type="molecule type" value="Genomic_DNA"/>
</dbReference>
<feature type="region of interest" description="Disordered" evidence="1">
    <location>
        <begin position="1"/>
        <end position="24"/>
    </location>
</feature>
<dbReference type="GO" id="GO:0008817">
    <property type="term" value="F:corrinoid adenosyltransferase activity"/>
    <property type="evidence" value="ECO:0007669"/>
    <property type="project" value="UniProtKB-EC"/>
</dbReference>
<dbReference type="NCBIfam" id="NF004637">
    <property type="entry name" value="PRK05986.1"/>
    <property type="match status" value="1"/>
</dbReference>
<dbReference type="EC" id="2.5.1.17" evidence="2"/>
<dbReference type="InterPro" id="IPR027417">
    <property type="entry name" value="P-loop_NTPase"/>
</dbReference>
<comment type="caution">
    <text evidence="2">The sequence shown here is derived from an EMBL/GenBank/DDBJ whole genome shotgun (WGS) entry which is preliminary data.</text>
</comment>
<dbReference type="PANTHER" id="PTHR46638:SF1">
    <property type="entry name" value="CORRINOID ADENOSYLTRANSFERASE"/>
    <property type="match status" value="1"/>
</dbReference>
<dbReference type="Pfam" id="PF02572">
    <property type="entry name" value="CobA_CobO_BtuR"/>
    <property type="match status" value="1"/>
</dbReference>
<dbReference type="NCBIfam" id="TIGR00708">
    <property type="entry name" value="cobA"/>
    <property type="match status" value="1"/>
</dbReference>
<evidence type="ECO:0000313" key="2">
    <source>
        <dbReference type="EMBL" id="MYD90711.1"/>
    </source>
</evidence>
<dbReference type="GO" id="GO:0009236">
    <property type="term" value="P:cobalamin biosynthetic process"/>
    <property type="evidence" value="ECO:0007669"/>
    <property type="project" value="InterPro"/>
</dbReference>
<dbReference type="AlphaFoldDB" id="A0A6B1DTX5"/>
<name>A0A6B1DTX5_9CHLR</name>
<evidence type="ECO:0000256" key="1">
    <source>
        <dbReference type="SAM" id="MobiDB-lite"/>
    </source>
</evidence>
<protein>
    <submittedName>
        <fullName evidence="2">Cob(I)yrinic acid a,c-diamide adenosyltransferase</fullName>
        <ecNumber evidence="2">2.5.1.17</ecNumber>
    </submittedName>
</protein>
<dbReference type="SUPFAM" id="SSF52540">
    <property type="entry name" value="P-loop containing nucleoside triphosphate hydrolases"/>
    <property type="match status" value="1"/>
</dbReference>
<dbReference type="CDD" id="cd00561">
    <property type="entry name" value="CobA_ACA"/>
    <property type="match status" value="1"/>
</dbReference>
<dbReference type="PIRSF" id="PIRSF015617">
    <property type="entry name" value="Adensltrnsf_CobA"/>
    <property type="match status" value="1"/>
</dbReference>
<dbReference type="PANTHER" id="PTHR46638">
    <property type="entry name" value="CORRINOID ADENOSYLTRANSFERASE"/>
    <property type="match status" value="1"/>
</dbReference>
<organism evidence="2">
    <name type="scientific">Caldilineaceae bacterium SB0662_bin_9</name>
    <dbReference type="NCBI Taxonomy" id="2605258"/>
    <lineage>
        <taxon>Bacteria</taxon>
        <taxon>Bacillati</taxon>
        <taxon>Chloroflexota</taxon>
        <taxon>Caldilineae</taxon>
        <taxon>Caldilineales</taxon>
        <taxon>Caldilineaceae</taxon>
    </lineage>
</organism>
<dbReference type="InterPro" id="IPR003724">
    <property type="entry name" value="CblAdoTrfase_CobA"/>
</dbReference>
<gene>
    <name evidence="2" type="primary">cobO</name>
    <name evidence="2" type="ORF">F4Y08_10315</name>
</gene>
<proteinExistence type="predicted"/>